<proteinExistence type="predicted"/>
<sequence length="403" mass="45069">MVYTCSFLSTLERFRAGRPLGKVKLNGRRVQLGITGSKSTGSDRNCCTLSRRFRGLVHYRPGWHSCTQADTGLEEELRILPLDLHQQEERDTGPSKSTRKLMRCGMEINEELDVVKMDGDGQAWFLDRSLAVTREDVQPECYRSEVALGLENKNMLALSANPKEVKCHQSVKSVALKAAAKGASAVGHCERRAWFSDGCSFGSQRRGAISYDSSDQTALYIRMLAGAAVMWGTRQPHWLLGVLRLGWQYCLHQRLAGGALRWGLLRKGTKTLEEKGKTLAGKCHEKSSQQEEAQSEIEASVSARNIRRLLSFQRYLRSSRFFRGATVSSSLNILDDDYNGQAKVRKLGLRGARVRVHPMVQNPGEMLLSATSSPKKYFLHSYDVTGDFIRSDSSVPITVFRSS</sequence>
<dbReference type="EMBL" id="JBBHLL010000042">
    <property type="protein sequence ID" value="KAK7825085.1"/>
    <property type="molecule type" value="Genomic_DNA"/>
</dbReference>
<reference evidence="1 2" key="1">
    <citation type="journal article" date="2023" name="bioRxiv">
        <title>Conserved and derived expression patterns and positive selection on dental genes reveal complex evolutionary context of ever-growing rodent molars.</title>
        <authorList>
            <person name="Calamari Z.T."/>
            <person name="Song A."/>
            <person name="Cohen E."/>
            <person name="Akter M."/>
            <person name="Roy R.D."/>
            <person name="Hallikas O."/>
            <person name="Christensen M.M."/>
            <person name="Li P."/>
            <person name="Marangoni P."/>
            <person name="Jernvall J."/>
            <person name="Klein O.D."/>
        </authorList>
    </citation>
    <scope>NUCLEOTIDE SEQUENCE [LARGE SCALE GENOMIC DNA]</scope>
    <source>
        <strain evidence="1">V071</strain>
    </source>
</reference>
<evidence type="ECO:0000313" key="1">
    <source>
        <dbReference type="EMBL" id="KAK7825085.1"/>
    </source>
</evidence>
<accession>A0AAW0JF20</accession>
<keyword evidence="2" id="KW-1185">Reference proteome</keyword>
<name>A0AAW0JF20_MYOGA</name>
<gene>
    <name evidence="1" type="ORF">U0070_014842</name>
</gene>
<comment type="caution">
    <text evidence="1">The sequence shown here is derived from an EMBL/GenBank/DDBJ whole genome shotgun (WGS) entry which is preliminary data.</text>
</comment>
<evidence type="ECO:0000313" key="2">
    <source>
        <dbReference type="Proteomes" id="UP001488838"/>
    </source>
</evidence>
<dbReference type="AlphaFoldDB" id="A0AAW0JF20"/>
<organism evidence="1 2">
    <name type="scientific">Myodes glareolus</name>
    <name type="common">Bank vole</name>
    <name type="synonym">Clethrionomys glareolus</name>
    <dbReference type="NCBI Taxonomy" id="447135"/>
    <lineage>
        <taxon>Eukaryota</taxon>
        <taxon>Metazoa</taxon>
        <taxon>Chordata</taxon>
        <taxon>Craniata</taxon>
        <taxon>Vertebrata</taxon>
        <taxon>Euteleostomi</taxon>
        <taxon>Mammalia</taxon>
        <taxon>Eutheria</taxon>
        <taxon>Euarchontoglires</taxon>
        <taxon>Glires</taxon>
        <taxon>Rodentia</taxon>
        <taxon>Myomorpha</taxon>
        <taxon>Muroidea</taxon>
        <taxon>Cricetidae</taxon>
        <taxon>Arvicolinae</taxon>
        <taxon>Myodes</taxon>
    </lineage>
</organism>
<dbReference type="Proteomes" id="UP001488838">
    <property type="component" value="Unassembled WGS sequence"/>
</dbReference>
<protein>
    <submittedName>
        <fullName evidence="1">Uncharacterized protein</fullName>
    </submittedName>
</protein>